<feature type="region of interest" description="Disordered" evidence="1">
    <location>
        <begin position="1"/>
        <end position="31"/>
    </location>
</feature>
<dbReference type="EMBL" id="KB445812">
    <property type="protein sequence ID" value="EMD32232.1"/>
    <property type="molecule type" value="Genomic_DNA"/>
</dbReference>
<gene>
    <name evidence="3" type="ORF">CERSUDRAFT_118871</name>
</gene>
<dbReference type="Proteomes" id="UP000016930">
    <property type="component" value="Unassembled WGS sequence"/>
</dbReference>
<dbReference type="OrthoDB" id="3224413at2759"/>
<dbReference type="InterPro" id="IPR046522">
    <property type="entry name" value="DUF6699"/>
</dbReference>
<feature type="domain" description="DUF6699" evidence="2">
    <location>
        <begin position="127"/>
        <end position="259"/>
    </location>
</feature>
<name>M2R1W0_CERS8</name>
<evidence type="ECO:0000256" key="1">
    <source>
        <dbReference type="SAM" id="MobiDB-lite"/>
    </source>
</evidence>
<reference evidence="3 4" key="1">
    <citation type="journal article" date="2012" name="Proc. Natl. Acad. Sci. U.S.A.">
        <title>Comparative genomics of Ceriporiopsis subvermispora and Phanerochaete chrysosporium provide insight into selective ligninolysis.</title>
        <authorList>
            <person name="Fernandez-Fueyo E."/>
            <person name="Ruiz-Duenas F.J."/>
            <person name="Ferreira P."/>
            <person name="Floudas D."/>
            <person name="Hibbett D.S."/>
            <person name="Canessa P."/>
            <person name="Larrondo L.F."/>
            <person name="James T.Y."/>
            <person name="Seelenfreund D."/>
            <person name="Lobos S."/>
            <person name="Polanco R."/>
            <person name="Tello M."/>
            <person name="Honda Y."/>
            <person name="Watanabe T."/>
            <person name="Watanabe T."/>
            <person name="Ryu J.S."/>
            <person name="Kubicek C.P."/>
            <person name="Schmoll M."/>
            <person name="Gaskell J."/>
            <person name="Hammel K.E."/>
            <person name="St John F.J."/>
            <person name="Vanden Wymelenberg A."/>
            <person name="Sabat G."/>
            <person name="Splinter BonDurant S."/>
            <person name="Syed K."/>
            <person name="Yadav J.S."/>
            <person name="Doddapaneni H."/>
            <person name="Subramanian V."/>
            <person name="Lavin J.L."/>
            <person name="Oguiza J.A."/>
            <person name="Perez G."/>
            <person name="Pisabarro A.G."/>
            <person name="Ramirez L."/>
            <person name="Santoyo F."/>
            <person name="Master E."/>
            <person name="Coutinho P.M."/>
            <person name="Henrissat B."/>
            <person name="Lombard V."/>
            <person name="Magnuson J.K."/>
            <person name="Kuees U."/>
            <person name="Hori C."/>
            <person name="Igarashi K."/>
            <person name="Samejima M."/>
            <person name="Held B.W."/>
            <person name="Barry K.W."/>
            <person name="LaButti K.M."/>
            <person name="Lapidus A."/>
            <person name="Lindquist E.A."/>
            <person name="Lucas S.M."/>
            <person name="Riley R."/>
            <person name="Salamov A.A."/>
            <person name="Hoffmeister D."/>
            <person name="Schwenk D."/>
            <person name="Hadar Y."/>
            <person name="Yarden O."/>
            <person name="de Vries R.P."/>
            <person name="Wiebenga A."/>
            <person name="Stenlid J."/>
            <person name="Eastwood D."/>
            <person name="Grigoriev I.V."/>
            <person name="Berka R.M."/>
            <person name="Blanchette R.A."/>
            <person name="Kersten P."/>
            <person name="Martinez A.T."/>
            <person name="Vicuna R."/>
            <person name="Cullen D."/>
        </authorList>
    </citation>
    <scope>NUCLEOTIDE SEQUENCE [LARGE SCALE GENOMIC DNA]</scope>
    <source>
        <strain evidence="3 4">B</strain>
    </source>
</reference>
<proteinExistence type="predicted"/>
<accession>M2R1W0</accession>
<organism evidence="3 4">
    <name type="scientific">Ceriporiopsis subvermispora (strain B)</name>
    <name type="common">White-rot fungus</name>
    <name type="synonym">Gelatoporia subvermispora</name>
    <dbReference type="NCBI Taxonomy" id="914234"/>
    <lineage>
        <taxon>Eukaryota</taxon>
        <taxon>Fungi</taxon>
        <taxon>Dikarya</taxon>
        <taxon>Basidiomycota</taxon>
        <taxon>Agaricomycotina</taxon>
        <taxon>Agaricomycetes</taxon>
        <taxon>Polyporales</taxon>
        <taxon>Gelatoporiaceae</taxon>
        <taxon>Gelatoporia</taxon>
    </lineage>
</organism>
<keyword evidence="4" id="KW-1185">Reference proteome</keyword>
<feature type="region of interest" description="Disordered" evidence="1">
    <location>
        <begin position="55"/>
        <end position="77"/>
    </location>
</feature>
<dbReference type="HOGENOM" id="CLU_980049_0_0_1"/>
<evidence type="ECO:0000259" key="2">
    <source>
        <dbReference type="Pfam" id="PF20415"/>
    </source>
</evidence>
<feature type="compositionally biased region" description="Low complexity" evidence="1">
    <location>
        <begin position="11"/>
        <end position="31"/>
    </location>
</feature>
<evidence type="ECO:0000313" key="3">
    <source>
        <dbReference type="EMBL" id="EMD32232.1"/>
    </source>
</evidence>
<evidence type="ECO:0000313" key="4">
    <source>
        <dbReference type="Proteomes" id="UP000016930"/>
    </source>
</evidence>
<protein>
    <recommendedName>
        <fullName evidence="2">DUF6699 domain-containing protein</fullName>
    </recommendedName>
</protein>
<sequence>MARRQVRFVLPAGSDSPSTASTSSSRIGGSSIPTFTARSAIHEADTFNDIDYSSPASSSTLVDSGSPFGHPSPKQAPALRYATAPNLHNSSPRLASLPLPYLQELPQGRVQPINRVLISPLEEGVEWDIRIKEPEELSHAVLSVAATNPDVNVLCLHIPLLPEVQYVIVKPYDKEPWWAEKVLGYVTLGDVFVGLFDHLRVQLSDGALRRMGGRKADDVAATCRKRCAHPELAGKPKDPRRVDCLGDHYIFDGIEPADDAIVRGAPRDSGPVFTVNFRAPAASQGRR</sequence>
<dbReference type="Pfam" id="PF20415">
    <property type="entry name" value="DUF6699"/>
    <property type="match status" value="1"/>
</dbReference>
<dbReference type="AlphaFoldDB" id="M2R1W0"/>